<gene>
    <name evidence="3" type="ORF">KQX54_014813</name>
</gene>
<proteinExistence type="predicted"/>
<dbReference type="AlphaFoldDB" id="A0AAV7IF51"/>
<feature type="compositionally biased region" description="Low complexity" evidence="2">
    <location>
        <begin position="92"/>
        <end position="105"/>
    </location>
</feature>
<reference evidence="3 4" key="1">
    <citation type="journal article" date="2021" name="J. Hered.">
        <title>A chromosome-level genome assembly of the parasitoid wasp, Cotesia glomerata (Hymenoptera: Braconidae).</title>
        <authorList>
            <person name="Pinto B.J."/>
            <person name="Weis J.J."/>
            <person name="Gamble T."/>
            <person name="Ode P.J."/>
            <person name="Paul R."/>
            <person name="Zaspel J.M."/>
        </authorList>
    </citation>
    <scope>NUCLEOTIDE SEQUENCE [LARGE SCALE GENOMIC DNA]</scope>
    <source>
        <strain evidence="3">CgM1</strain>
    </source>
</reference>
<accession>A0AAV7IF51</accession>
<keyword evidence="1" id="KW-0175">Coiled coil</keyword>
<organism evidence="3 4">
    <name type="scientific">Cotesia glomerata</name>
    <name type="common">Lepidopteran parasitic wasp</name>
    <name type="synonym">Apanteles glomeratus</name>
    <dbReference type="NCBI Taxonomy" id="32391"/>
    <lineage>
        <taxon>Eukaryota</taxon>
        <taxon>Metazoa</taxon>
        <taxon>Ecdysozoa</taxon>
        <taxon>Arthropoda</taxon>
        <taxon>Hexapoda</taxon>
        <taxon>Insecta</taxon>
        <taxon>Pterygota</taxon>
        <taxon>Neoptera</taxon>
        <taxon>Endopterygota</taxon>
        <taxon>Hymenoptera</taxon>
        <taxon>Apocrita</taxon>
        <taxon>Ichneumonoidea</taxon>
        <taxon>Braconidae</taxon>
        <taxon>Microgastrinae</taxon>
        <taxon>Cotesia</taxon>
    </lineage>
</organism>
<evidence type="ECO:0000256" key="2">
    <source>
        <dbReference type="SAM" id="MobiDB-lite"/>
    </source>
</evidence>
<feature type="region of interest" description="Disordered" evidence="2">
    <location>
        <begin position="64"/>
        <end position="162"/>
    </location>
</feature>
<protein>
    <submittedName>
        <fullName evidence="3">Uncharacterized protein</fullName>
    </submittedName>
</protein>
<feature type="coiled-coil region" evidence="1">
    <location>
        <begin position="187"/>
        <end position="221"/>
    </location>
</feature>
<name>A0AAV7IF51_COTGL</name>
<feature type="compositionally biased region" description="Polar residues" evidence="2">
    <location>
        <begin position="10"/>
        <end position="21"/>
    </location>
</feature>
<sequence>MLSRDISRSKAGTVTVKQSSTDGIVQKKIKPGHSKISAAVPLGRPPIYLRLTLQKSTSCPSITGFLEKNRKRSSEEAFNSEDGDHSLKTPKKLNNVLNPPVNVNNEAFQAGKTPLKPSRSSDTADIETQESSNVENNSLPTRSPVKPTNHMSSDANVDQPDPDVMDRILNEIAALRAEQDLKHTELKNKLESNLMKNQAAFTRLEESLSNLKNEIAGTKTDLSKRISILKGNTVKINQIEEPTVLYAIPEHSIRGTT</sequence>
<keyword evidence="4" id="KW-1185">Reference proteome</keyword>
<dbReference type="Proteomes" id="UP000826195">
    <property type="component" value="Unassembled WGS sequence"/>
</dbReference>
<evidence type="ECO:0000313" key="4">
    <source>
        <dbReference type="Proteomes" id="UP000826195"/>
    </source>
</evidence>
<feature type="region of interest" description="Disordered" evidence="2">
    <location>
        <begin position="1"/>
        <end position="21"/>
    </location>
</feature>
<evidence type="ECO:0000313" key="3">
    <source>
        <dbReference type="EMBL" id="KAH0549831.1"/>
    </source>
</evidence>
<dbReference type="EMBL" id="JAHXZJ010001864">
    <property type="protein sequence ID" value="KAH0549831.1"/>
    <property type="molecule type" value="Genomic_DNA"/>
</dbReference>
<comment type="caution">
    <text evidence="3">The sequence shown here is derived from an EMBL/GenBank/DDBJ whole genome shotgun (WGS) entry which is preliminary data.</text>
</comment>
<evidence type="ECO:0000256" key="1">
    <source>
        <dbReference type="SAM" id="Coils"/>
    </source>
</evidence>
<feature type="compositionally biased region" description="Polar residues" evidence="2">
    <location>
        <begin position="129"/>
        <end position="141"/>
    </location>
</feature>